<evidence type="ECO:0000256" key="1">
    <source>
        <dbReference type="ARBA" id="ARBA00022679"/>
    </source>
</evidence>
<evidence type="ECO:0000313" key="4">
    <source>
        <dbReference type="Proteomes" id="UP001216907"/>
    </source>
</evidence>
<comment type="subunit">
    <text evidence="2">Homodimer.</text>
</comment>
<feature type="binding site" evidence="2">
    <location>
        <position position="43"/>
    </location>
    <ligand>
        <name>substrate</name>
    </ligand>
</feature>
<feature type="binding site" evidence="2">
    <location>
        <position position="225"/>
    </location>
    <ligand>
        <name>Mg(2+)</name>
        <dbReference type="ChEBI" id="CHEBI:18420"/>
    </ligand>
</feature>
<feature type="binding site" evidence="2">
    <location>
        <position position="87"/>
    </location>
    <ligand>
        <name>substrate</name>
    </ligand>
</feature>
<dbReference type="NCBIfam" id="NF011405">
    <property type="entry name" value="PRK14830.1"/>
    <property type="match status" value="1"/>
</dbReference>
<feature type="binding site" evidence="2">
    <location>
        <begin position="212"/>
        <end position="214"/>
    </location>
    <ligand>
        <name>substrate</name>
    </ligand>
</feature>
<dbReference type="PANTHER" id="PTHR10291">
    <property type="entry name" value="DEHYDRODOLICHYL DIPHOSPHATE SYNTHASE FAMILY MEMBER"/>
    <property type="match status" value="1"/>
</dbReference>
<dbReference type="HAMAP" id="MF_01139">
    <property type="entry name" value="ISPT"/>
    <property type="match status" value="1"/>
</dbReference>
<comment type="caution">
    <text evidence="3">The sequence shown here is derived from an EMBL/GenBank/DDBJ whole genome shotgun (WGS) entry which is preliminary data.</text>
</comment>
<keyword evidence="2" id="KW-0460">Magnesium</keyword>
<dbReference type="CDD" id="cd00475">
    <property type="entry name" value="Cis_IPPS"/>
    <property type="match status" value="1"/>
</dbReference>
<dbReference type="InterPro" id="IPR018520">
    <property type="entry name" value="UPP_synth-like_CS"/>
</dbReference>
<dbReference type="EC" id="2.5.1.-" evidence="2"/>
<gene>
    <name evidence="3" type="ORF">PZE19_22525</name>
</gene>
<dbReference type="Pfam" id="PF01255">
    <property type="entry name" value="Prenyltransf"/>
    <property type="match status" value="1"/>
</dbReference>
<dbReference type="PROSITE" id="PS01066">
    <property type="entry name" value="UPP_SYNTHASE"/>
    <property type="match status" value="1"/>
</dbReference>
<protein>
    <recommendedName>
        <fullName evidence="2">Isoprenyl transferase</fullName>
        <ecNumber evidence="2">2.5.1.-</ecNumber>
    </recommendedName>
</protein>
<reference evidence="3 4" key="1">
    <citation type="submission" date="2023-03" db="EMBL/GenBank/DDBJ databases">
        <title>Paludisphaera mucosa sp. nov. a novel planctomycete from northern fen.</title>
        <authorList>
            <person name="Ivanova A."/>
        </authorList>
    </citation>
    <scope>NUCLEOTIDE SEQUENCE [LARGE SCALE GENOMIC DNA]</scope>
    <source>
        <strain evidence="3 4">Pla2</strain>
    </source>
</reference>
<feature type="binding site" evidence="2">
    <location>
        <position position="51"/>
    </location>
    <ligand>
        <name>substrate</name>
    </ligand>
</feature>
<feature type="active site" evidence="2">
    <location>
        <position position="38"/>
    </location>
</feature>
<comment type="similarity">
    <text evidence="2">Belongs to the UPP synthase family.</text>
</comment>
<feature type="active site" description="Proton acceptor" evidence="2">
    <location>
        <position position="86"/>
    </location>
</feature>
<dbReference type="GO" id="GO:0016740">
    <property type="term" value="F:transferase activity"/>
    <property type="evidence" value="ECO:0007669"/>
    <property type="project" value="UniProtKB-KW"/>
</dbReference>
<dbReference type="EMBL" id="JARRAG010000002">
    <property type="protein sequence ID" value="MDG3006556.1"/>
    <property type="molecule type" value="Genomic_DNA"/>
</dbReference>
<dbReference type="Proteomes" id="UP001216907">
    <property type="component" value="Unassembled WGS sequence"/>
</dbReference>
<dbReference type="InterPro" id="IPR036424">
    <property type="entry name" value="UPP_synth-like_sf"/>
</dbReference>
<dbReference type="RefSeq" id="WP_277862852.1">
    <property type="nucleotide sequence ID" value="NZ_JARRAG010000002.1"/>
</dbReference>
<dbReference type="InterPro" id="IPR001441">
    <property type="entry name" value="UPP_synth-like"/>
</dbReference>
<feature type="binding site" evidence="2">
    <location>
        <begin position="83"/>
        <end position="85"/>
    </location>
    <ligand>
        <name>substrate</name>
    </ligand>
</feature>
<organism evidence="3 4">
    <name type="scientific">Paludisphaera mucosa</name>
    <dbReference type="NCBI Taxonomy" id="3030827"/>
    <lineage>
        <taxon>Bacteria</taxon>
        <taxon>Pseudomonadati</taxon>
        <taxon>Planctomycetota</taxon>
        <taxon>Planctomycetia</taxon>
        <taxon>Isosphaerales</taxon>
        <taxon>Isosphaeraceae</taxon>
        <taxon>Paludisphaera</taxon>
    </lineage>
</organism>
<feature type="binding site" evidence="2">
    <location>
        <begin position="39"/>
        <end position="42"/>
    </location>
    <ligand>
        <name>substrate</name>
    </ligand>
</feature>
<evidence type="ECO:0000313" key="3">
    <source>
        <dbReference type="EMBL" id="MDG3006556.1"/>
    </source>
</evidence>
<comment type="function">
    <text evidence="2">Catalyzes the condensation of isopentenyl diphosphate (IPP) with allylic pyrophosphates generating different type of terpenoids.</text>
</comment>
<dbReference type="PANTHER" id="PTHR10291:SF0">
    <property type="entry name" value="DEHYDRODOLICHYL DIPHOSPHATE SYNTHASE 2"/>
    <property type="match status" value="1"/>
</dbReference>
<sequence length="270" mass="30092">MRADDRPPLNITDEGRARLEAWGLRPEQLPRHVAIIMDGNGRWAQARGFPRIVGHRRGIQSVRSVVEEGVRLGLEQLTLYCLSVENWKRPPRELRFLMRLLRHFLVAERAELMEQNVRVCMIGRREGLPPEVLAEMDRTTAETAGNGGMTLRLAINYGGRTEILDAARRIAEDVRAGRLDPASLDEATFAGYLETAGADDPDLLIRTAGEMRISNFLLWQVSYTELWVTPTLWPDFRGGDLLQACADFAGRERKFGGLPASSLAAGTSAG</sequence>
<proteinExistence type="inferred from homology"/>
<feature type="binding site" evidence="2">
    <location>
        <position position="206"/>
    </location>
    <ligand>
        <name>substrate</name>
    </ligand>
</feature>
<comment type="cofactor">
    <cofactor evidence="2">
        <name>Mg(2+)</name>
        <dbReference type="ChEBI" id="CHEBI:18420"/>
    </cofactor>
    <text evidence="2">Binds 2 magnesium ions per subunit.</text>
</comment>
<feature type="binding site" evidence="2">
    <location>
        <position position="55"/>
    </location>
    <ligand>
        <name>substrate</name>
    </ligand>
</feature>
<dbReference type="Gene3D" id="3.40.1180.10">
    <property type="entry name" value="Decaprenyl diphosphate synthase-like"/>
    <property type="match status" value="1"/>
</dbReference>
<feature type="binding site" evidence="2">
    <location>
        <position position="89"/>
    </location>
    <ligand>
        <name>substrate</name>
    </ligand>
</feature>
<evidence type="ECO:0000256" key="2">
    <source>
        <dbReference type="HAMAP-Rule" id="MF_01139"/>
    </source>
</evidence>
<feature type="binding site" evidence="2">
    <location>
        <position position="38"/>
    </location>
    <ligand>
        <name>Mg(2+)</name>
        <dbReference type="ChEBI" id="CHEBI:18420"/>
    </ligand>
</feature>
<name>A0ABT6FG38_9BACT</name>
<keyword evidence="4" id="KW-1185">Reference proteome</keyword>
<accession>A0ABT6FG38</accession>
<dbReference type="NCBIfam" id="TIGR00055">
    <property type="entry name" value="uppS"/>
    <property type="match status" value="1"/>
</dbReference>
<keyword evidence="1 2" id="KW-0808">Transferase</keyword>
<keyword evidence="2" id="KW-0479">Metal-binding</keyword>
<dbReference type="SUPFAM" id="SSF64005">
    <property type="entry name" value="Undecaprenyl diphosphate synthase"/>
    <property type="match status" value="1"/>
</dbReference>